<dbReference type="AlphaFoldDB" id="U9U618"/>
<feature type="region of interest" description="Disordered" evidence="4">
    <location>
        <begin position="304"/>
        <end position="357"/>
    </location>
</feature>
<organism evidence="6">
    <name type="scientific">Rhizophagus irregularis (strain DAOM 181602 / DAOM 197198 / MUCL 43194)</name>
    <name type="common">Arbuscular mycorrhizal fungus</name>
    <name type="synonym">Glomus intraradices</name>
    <dbReference type="NCBI Taxonomy" id="747089"/>
    <lineage>
        <taxon>Eukaryota</taxon>
        <taxon>Fungi</taxon>
        <taxon>Fungi incertae sedis</taxon>
        <taxon>Mucoromycota</taxon>
        <taxon>Glomeromycotina</taxon>
        <taxon>Glomeromycetes</taxon>
        <taxon>Glomerales</taxon>
        <taxon>Glomeraceae</taxon>
        <taxon>Rhizophagus</taxon>
    </lineage>
</organism>
<evidence type="ECO:0000259" key="5">
    <source>
        <dbReference type="PROSITE" id="PS50002"/>
    </source>
</evidence>
<evidence type="ECO:0000313" key="6">
    <source>
        <dbReference type="EMBL" id="ESA15854.1"/>
    </source>
</evidence>
<evidence type="ECO:0000256" key="3">
    <source>
        <dbReference type="PROSITE-ProRule" id="PRU00192"/>
    </source>
</evidence>
<reference evidence="6" key="1">
    <citation type="submission" date="2013-07" db="EMBL/GenBank/DDBJ databases">
        <title>The genome of an arbuscular mycorrhizal fungus provides insights into the evolution of the oldest plant symbiosis.</title>
        <authorList>
            <consortium name="DOE Joint Genome Institute"/>
            <person name="Tisserant E."/>
            <person name="Malbreil M."/>
            <person name="Kuo A."/>
            <person name="Kohler A."/>
            <person name="Symeonidi A."/>
            <person name="Balestrini R."/>
            <person name="Charron P."/>
            <person name="Duensing N."/>
            <person name="Frei-dit-Frey N."/>
            <person name="Gianinazzi-Pearson V."/>
            <person name="Gilbert B."/>
            <person name="Handa Y."/>
            <person name="Hijri M."/>
            <person name="Kaul R."/>
            <person name="Kawaguchi M."/>
            <person name="Krajinski F."/>
            <person name="Lammers P."/>
            <person name="Lapierre D."/>
            <person name="Masclaux F.G."/>
            <person name="Murat C."/>
            <person name="Morin E."/>
            <person name="Ndikumana S."/>
            <person name="Pagni M."/>
            <person name="Petitpierre D."/>
            <person name="Requena N."/>
            <person name="Rosikiewicz P."/>
            <person name="Riley R."/>
            <person name="Saito K."/>
            <person name="San Clemente H."/>
            <person name="Shapiro H."/>
            <person name="van Tuinen D."/>
            <person name="Becard G."/>
            <person name="Bonfante P."/>
            <person name="Paszkowski U."/>
            <person name="Shachar-Hill Y."/>
            <person name="Young J.P."/>
            <person name="Sanders I.R."/>
            <person name="Henrissat B."/>
            <person name="Rensing S.A."/>
            <person name="Grigoriev I.V."/>
            <person name="Corradi N."/>
            <person name="Roux C."/>
            <person name="Martin F."/>
        </authorList>
    </citation>
    <scope>NUCLEOTIDE SEQUENCE</scope>
    <source>
        <strain evidence="6">DAOM 197198</strain>
    </source>
</reference>
<evidence type="ECO:0000256" key="2">
    <source>
        <dbReference type="ARBA" id="ARBA00022999"/>
    </source>
</evidence>
<dbReference type="InterPro" id="IPR035800">
    <property type="entry name" value="Sla1_SH3_1"/>
</dbReference>
<proteinExistence type="predicted"/>
<dbReference type="Gene3D" id="2.30.30.40">
    <property type="entry name" value="SH3 Domains"/>
    <property type="match status" value="3"/>
</dbReference>
<feature type="compositionally biased region" description="Low complexity" evidence="4">
    <location>
        <begin position="304"/>
        <end position="316"/>
    </location>
</feature>
<feature type="compositionally biased region" description="Basic and acidic residues" evidence="4">
    <location>
        <begin position="438"/>
        <end position="480"/>
    </location>
</feature>
<dbReference type="PRINTS" id="PR01887">
    <property type="entry name" value="SPECTRNALPHA"/>
</dbReference>
<feature type="compositionally biased region" description="Pro residues" evidence="4">
    <location>
        <begin position="487"/>
        <end position="497"/>
    </location>
</feature>
<feature type="domain" description="SH3" evidence="5">
    <location>
        <begin position="76"/>
        <end position="129"/>
    </location>
</feature>
<dbReference type="PRINTS" id="PR00452">
    <property type="entry name" value="SH3DOMAIN"/>
</dbReference>
<dbReference type="InterPro" id="IPR036028">
    <property type="entry name" value="SH3-like_dom_sf"/>
</dbReference>
<dbReference type="SUPFAM" id="SSF50044">
    <property type="entry name" value="SH3-domain"/>
    <property type="match status" value="3"/>
</dbReference>
<dbReference type="InterPro" id="IPR056996">
    <property type="entry name" value="PH_SLA1"/>
</dbReference>
<feature type="compositionally biased region" description="Low complexity" evidence="4">
    <location>
        <begin position="426"/>
        <end position="437"/>
    </location>
</feature>
<protein>
    <recommendedName>
        <fullName evidence="5">SH3 domain-containing protein</fullName>
    </recommendedName>
</protein>
<dbReference type="eggNOG" id="ENOG502QQC3">
    <property type="taxonomic scope" value="Eukaryota"/>
</dbReference>
<feature type="domain" description="SH3" evidence="5">
    <location>
        <begin position="358"/>
        <end position="418"/>
    </location>
</feature>
<dbReference type="HOGENOM" id="CLU_022951_0_0_1"/>
<gene>
    <name evidence="6" type="ORF">GLOINDRAFT_322049</name>
</gene>
<dbReference type="PROSITE" id="PS50002">
    <property type="entry name" value="SH3"/>
    <property type="match status" value="3"/>
</dbReference>
<dbReference type="Pfam" id="PF00018">
    <property type="entry name" value="SH3_1"/>
    <property type="match status" value="3"/>
</dbReference>
<feature type="domain" description="SH3" evidence="5">
    <location>
        <begin position="4"/>
        <end position="71"/>
    </location>
</feature>
<dbReference type="VEuPathDB" id="FungiDB:RhiirFUN_018839"/>
<dbReference type="InterPro" id="IPR043539">
    <property type="entry name" value="Grb2-like"/>
</dbReference>
<evidence type="ECO:0000256" key="4">
    <source>
        <dbReference type="SAM" id="MobiDB-lite"/>
    </source>
</evidence>
<sequence length="525" mass="59594">MPLNYINICKALYDYTALTDDELTFHEDDVLYILENDDEDWWKAKLKISNAEEAENSIGVVPRNYIQEAECTAVLKALWDYEAVSEEELSFKEDDILNLYEEDEDGWYLVKFNNVFGMIPPNYVEKVSMDSVEQDVQEENYVDEDNSENQTNQPKTVSLFDALSSASDQNNTYVDPLKLYAVKAARPKAGSSAIESKTWSVTEVVGDKKKQKKKGALVIGNGKVIFASESDKAPVRQWEINDIIEIKKDKKNISFTFGGSKGGTIDFHANKNIITEIYQKAEDCRASLEIPTVKVDNSSIRSSIASSTLPMSSRSSSTHKSIESEESQYEEDEQYEEHDNGSNPVLEEEEGEEELELPSPKFGVALYDFNAQGDDEVSIREGDELWVIDDVSSKEWWKIKKDDEEGVVPASFIELRSEEDNEAEKAAQASAAAAAAAEAERQRLEEEEFIKQEEEKRRQREEENRKQREAEKRAQEEKKRNAAAQSQPPPPPPPPPVSSSRPTRANPSLGIYCFMAFHYSYYNHE</sequence>
<accession>U9U618</accession>
<dbReference type="CDD" id="cd11773">
    <property type="entry name" value="SH3_Sla1p_1"/>
    <property type="match status" value="1"/>
</dbReference>
<dbReference type="InterPro" id="IPR001452">
    <property type="entry name" value="SH3_domain"/>
</dbReference>
<feature type="compositionally biased region" description="Acidic residues" evidence="4">
    <location>
        <begin position="324"/>
        <end position="336"/>
    </location>
</feature>
<feature type="region of interest" description="Disordered" evidence="4">
    <location>
        <begin position="419"/>
        <end position="507"/>
    </location>
</feature>
<dbReference type="EMBL" id="KI281579">
    <property type="protein sequence ID" value="ESA15854.1"/>
    <property type="molecule type" value="Genomic_DNA"/>
</dbReference>
<feature type="compositionally biased region" description="Acidic residues" evidence="4">
    <location>
        <begin position="346"/>
        <end position="356"/>
    </location>
</feature>
<evidence type="ECO:0000256" key="1">
    <source>
        <dbReference type="ARBA" id="ARBA00022443"/>
    </source>
</evidence>
<dbReference type="PANTHER" id="PTHR46037">
    <property type="entry name" value="PROTEIN ENHANCER OF SEVENLESS 2B"/>
    <property type="match status" value="1"/>
</dbReference>
<dbReference type="Pfam" id="PF24081">
    <property type="entry name" value="PH_SLA1"/>
    <property type="match status" value="1"/>
</dbReference>
<keyword evidence="1 3" id="KW-0728">SH3 domain</keyword>
<name>U9U618_RHIID</name>
<dbReference type="SMART" id="SM00326">
    <property type="entry name" value="SH3"/>
    <property type="match status" value="3"/>
</dbReference>
<keyword evidence="2" id="KW-0727">SH2 domain</keyword>